<proteinExistence type="predicted"/>
<evidence type="ECO:0000313" key="1">
    <source>
        <dbReference type="EMBL" id="SJL02786.1"/>
    </source>
</evidence>
<dbReference type="Proteomes" id="UP000219338">
    <property type="component" value="Unassembled WGS sequence"/>
</dbReference>
<name>A0A284R258_ARMOS</name>
<sequence length="107" mass="11911">MFTMIYCADPEVLATRELCIDAARIDSGHNDLLVSKRPVLRYEDPAPDPRHVNFEVDNSADSDLISEGLPWGELSPCASPVLDLDSENLVFILDLPFRGLISFSKHP</sequence>
<gene>
    <name evidence="1" type="ORF">ARMOST_06123</name>
</gene>
<protein>
    <submittedName>
        <fullName evidence="1">Uncharacterized protein</fullName>
    </submittedName>
</protein>
<reference evidence="2" key="1">
    <citation type="journal article" date="2017" name="Nat. Ecol. Evol.">
        <title>Genome expansion and lineage-specific genetic innovations in the forest pathogenic fungi Armillaria.</title>
        <authorList>
            <person name="Sipos G."/>
            <person name="Prasanna A.N."/>
            <person name="Walter M.C."/>
            <person name="O'Connor E."/>
            <person name="Balint B."/>
            <person name="Krizsan K."/>
            <person name="Kiss B."/>
            <person name="Hess J."/>
            <person name="Varga T."/>
            <person name="Slot J."/>
            <person name="Riley R."/>
            <person name="Boka B."/>
            <person name="Rigling D."/>
            <person name="Barry K."/>
            <person name="Lee J."/>
            <person name="Mihaltcheva S."/>
            <person name="LaButti K."/>
            <person name="Lipzen A."/>
            <person name="Waldron R."/>
            <person name="Moloney N.M."/>
            <person name="Sperisen C."/>
            <person name="Kredics L."/>
            <person name="Vagvoelgyi C."/>
            <person name="Patrignani A."/>
            <person name="Fitzpatrick D."/>
            <person name="Nagy I."/>
            <person name="Doyle S."/>
            <person name="Anderson J.B."/>
            <person name="Grigoriev I.V."/>
            <person name="Gueldener U."/>
            <person name="Muensterkoetter M."/>
            <person name="Nagy L.G."/>
        </authorList>
    </citation>
    <scope>NUCLEOTIDE SEQUENCE [LARGE SCALE GENOMIC DNA]</scope>
    <source>
        <strain evidence="2">C18/9</strain>
    </source>
</reference>
<dbReference type="EMBL" id="FUEG01000004">
    <property type="protein sequence ID" value="SJL02786.1"/>
    <property type="molecule type" value="Genomic_DNA"/>
</dbReference>
<evidence type="ECO:0000313" key="2">
    <source>
        <dbReference type="Proteomes" id="UP000219338"/>
    </source>
</evidence>
<accession>A0A284R258</accession>
<keyword evidence="2" id="KW-1185">Reference proteome</keyword>
<dbReference type="AlphaFoldDB" id="A0A284R258"/>
<organism evidence="1 2">
    <name type="scientific">Armillaria ostoyae</name>
    <name type="common">Armillaria root rot fungus</name>
    <dbReference type="NCBI Taxonomy" id="47428"/>
    <lineage>
        <taxon>Eukaryota</taxon>
        <taxon>Fungi</taxon>
        <taxon>Dikarya</taxon>
        <taxon>Basidiomycota</taxon>
        <taxon>Agaricomycotina</taxon>
        <taxon>Agaricomycetes</taxon>
        <taxon>Agaricomycetidae</taxon>
        <taxon>Agaricales</taxon>
        <taxon>Marasmiineae</taxon>
        <taxon>Physalacriaceae</taxon>
        <taxon>Armillaria</taxon>
    </lineage>
</organism>